<sequence>MEPYSRLRADLHPEQKLLQHSVVMHAKTASLSGCTVQYLRRCREHDAYAKLRRKGERGVKWIAGRHRPVQSSLAAIRIGHLGNALMEVSSANQGACLQLQPPSGSLRNYYTKLVHLLPHSSTSDSYNQGPQLISIITMKTNFLALLSTLVVATSAVTASVIPSTGDNQVLSERAASTLNAAIVARGRKYYGTATDQGDFSNSNLNNIIKAEFGAVTPENSMKWDATQPQRGTFNFNGADALVNYAQQNGKLIRGHTLVWHSQLPSWVSSITDPNDLTSVIQNRIATVMGRYKGKIYAWDVVNEMFNEDGSFRQSVFYKVLGENFVKIAFEAARKADPNAKLYINDYNLDDPNYAKLTSLVSNVKKWRSQGIPIDGIGSQSHLQAPGGFPDASKVQAAMASLCGAASECAMTELDIAQADTTSYTKATQACLAQKNCVGITVWGVSDNTSWRSSSNPLLWNGSYQKKPAYSAVLNTLNSA</sequence>
<dbReference type="PANTHER" id="PTHR31490">
    <property type="entry name" value="GLYCOSYL HYDROLASE"/>
    <property type="match status" value="1"/>
</dbReference>
<keyword evidence="9" id="KW-1185">Reference proteome</keyword>
<evidence type="ECO:0000313" key="8">
    <source>
        <dbReference type="EMBL" id="GAC93900.1"/>
    </source>
</evidence>
<dbReference type="Gene3D" id="3.20.20.80">
    <property type="entry name" value="Glycosidases"/>
    <property type="match status" value="1"/>
</dbReference>
<dbReference type="SUPFAM" id="SSF51445">
    <property type="entry name" value="(Trans)glycosidases"/>
    <property type="match status" value="1"/>
</dbReference>
<keyword evidence="5 6" id="KW-0624">Polysaccharide degradation</keyword>
<evidence type="ECO:0000256" key="6">
    <source>
        <dbReference type="RuleBase" id="RU361174"/>
    </source>
</evidence>
<dbReference type="AlphaFoldDB" id="R9P747"/>
<dbReference type="InterPro" id="IPR001000">
    <property type="entry name" value="GH10_dom"/>
</dbReference>
<dbReference type="GeneID" id="24106766"/>
<evidence type="ECO:0000259" key="7">
    <source>
        <dbReference type="PROSITE" id="PS51760"/>
    </source>
</evidence>
<dbReference type="GO" id="GO:0031176">
    <property type="term" value="F:endo-1,4-beta-xylanase activity"/>
    <property type="evidence" value="ECO:0007669"/>
    <property type="project" value="UniProtKB-EC"/>
</dbReference>
<evidence type="ECO:0000256" key="2">
    <source>
        <dbReference type="ARBA" id="ARBA00022801"/>
    </source>
</evidence>
<dbReference type="OrthoDB" id="3055998at2759"/>
<reference evidence="9" key="1">
    <citation type="journal article" date="2013" name="Genome Announc.">
        <title>Draft genome sequence of the basidiomycetous yeast-like fungus Pseudozyma hubeiensis SY62, which produces an abundant amount of the biosurfactant mannosylerythritol lipids.</title>
        <authorList>
            <person name="Konishi M."/>
            <person name="Hatada Y."/>
            <person name="Horiuchi J."/>
        </authorList>
    </citation>
    <scope>NUCLEOTIDE SEQUENCE [LARGE SCALE GENOMIC DNA]</scope>
    <source>
        <strain evidence="9">SY62</strain>
    </source>
</reference>
<dbReference type="RefSeq" id="XP_012187487.1">
    <property type="nucleotide sequence ID" value="XM_012332097.1"/>
</dbReference>
<feature type="domain" description="GH10" evidence="7">
    <location>
        <begin position="193"/>
        <end position="475"/>
    </location>
</feature>
<gene>
    <name evidence="8" type="ORF">PHSY_001468</name>
</gene>
<organism evidence="8 9">
    <name type="scientific">Pseudozyma hubeiensis (strain SY62)</name>
    <name type="common">Yeast</name>
    <dbReference type="NCBI Taxonomy" id="1305764"/>
    <lineage>
        <taxon>Eukaryota</taxon>
        <taxon>Fungi</taxon>
        <taxon>Dikarya</taxon>
        <taxon>Basidiomycota</taxon>
        <taxon>Ustilaginomycotina</taxon>
        <taxon>Ustilaginomycetes</taxon>
        <taxon>Ustilaginales</taxon>
        <taxon>Ustilaginaceae</taxon>
        <taxon>Pseudozyma</taxon>
    </lineage>
</organism>
<keyword evidence="4 6" id="KW-0326">Glycosidase</keyword>
<evidence type="ECO:0000313" key="9">
    <source>
        <dbReference type="Proteomes" id="UP000014071"/>
    </source>
</evidence>
<dbReference type="PROSITE" id="PS51760">
    <property type="entry name" value="GH10_2"/>
    <property type="match status" value="1"/>
</dbReference>
<dbReference type="STRING" id="1305764.R9P747"/>
<dbReference type="InterPro" id="IPR044846">
    <property type="entry name" value="GH10"/>
</dbReference>
<dbReference type="InterPro" id="IPR017853">
    <property type="entry name" value="GH"/>
</dbReference>
<keyword evidence="3 6" id="KW-0119">Carbohydrate metabolism</keyword>
<comment type="catalytic activity">
    <reaction evidence="6">
        <text>Endohydrolysis of (1-&gt;4)-beta-D-xylosidic linkages in xylans.</text>
        <dbReference type="EC" id="3.2.1.8"/>
    </reaction>
</comment>
<dbReference type="Proteomes" id="UP000014071">
    <property type="component" value="Unassembled WGS sequence"/>
</dbReference>
<accession>R9P747</accession>
<dbReference type="EC" id="3.2.1.8" evidence="6"/>
<proteinExistence type="inferred from homology"/>
<dbReference type="SMART" id="SM00633">
    <property type="entry name" value="Glyco_10"/>
    <property type="match status" value="1"/>
</dbReference>
<dbReference type="HOGENOM" id="CLU_020161_2_0_1"/>
<protein>
    <recommendedName>
        <fullName evidence="6">Beta-xylanase</fullName>
        <ecNumber evidence="6">3.2.1.8</ecNumber>
    </recommendedName>
</protein>
<evidence type="ECO:0000256" key="1">
    <source>
        <dbReference type="ARBA" id="ARBA00007495"/>
    </source>
</evidence>
<dbReference type="PANTHER" id="PTHR31490:SF76">
    <property type="entry name" value="ENDO-1,4-BETA-XYLANASE C"/>
    <property type="match status" value="1"/>
</dbReference>
<evidence type="ECO:0000256" key="5">
    <source>
        <dbReference type="ARBA" id="ARBA00023326"/>
    </source>
</evidence>
<dbReference type="eggNOG" id="ENOG502QSCW">
    <property type="taxonomic scope" value="Eukaryota"/>
</dbReference>
<dbReference type="PRINTS" id="PR00134">
    <property type="entry name" value="GLHYDRLASE10"/>
</dbReference>
<evidence type="ECO:0000256" key="4">
    <source>
        <dbReference type="ARBA" id="ARBA00023295"/>
    </source>
</evidence>
<evidence type="ECO:0000256" key="3">
    <source>
        <dbReference type="ARBA" id="ARBA00023277"/>
    </source>
</evidence>
<keyword evidence="2 6" id="KW-0378">Hydrolase</keyword>
<dbReference type="GO" id="GO:0000272">
    <property type="term" value="P:polysaccharide catabolic process"/>
    <property type="evidence" value="ECO:0007669"/>
    <property type="project" value="UniProtKB-KW"/>
</dbReference>
<dbReference type="EMBL" id="DF238778">
    <property type="protein sequence ID" value="GAC93900.1"/>
    <property type="molecule type" value="Genomic_DNA"/>
</dbReference>
<name>R9P747_PSEHS</name>
<dbReference type="Pfam" id="PF00331">
    <property type="entry name" value="Glyco_hydro_10"/>
    <property type="match status" value="1"/>
</dbReference>
<comment type="similarity">
    <text evidence="1 6">Belongs to the glycosyl hydrolase 10 (cellulase F) family.</text>
</comment>